<dbReference type="OrthoDB" id="2665493at2759"/>
<name>A0A9P7W236_9AGAR</name>
<dbReference type="CDD" id="cd18186">
    <property type="entry name" value="BTB_POZ_ZBTB_KLHL-like"/>
    <property type="match status" value="1"/>
</dbReference>
<dbReference type="Proteomes" id="UP000812287">
    <property type="component" value="Unassembled WGS sequence"/>
</dbReference>
<evidence type="ECO:0000313" key="2">
    <source>
        <dbReference type="EMBL" id="KAG7451921.1"/>
    </source>
</evidence>
<dbReference type="Gene3D" id="3.30.710.10">
    <property type="entry name" value="Potassium Channel Kv1.1, Chain A"/>
    <property type="match status" value="1"/>
</dbReference>
<organism evidence="2 3">
    <name type="scientific">Guyanagaster necrorhizus</name>
    <dbReference type="NCBI Taxonomy" id="856835"/>
    <lineage>
        <taxon>Eukaryota</taxon>
        <taxon>Fungi</taxon>
        <taxon>Dikarya</taxon>
        <taxon>Basidiomycota</taxon>
        <taxon>Agaricomycotina</taxon>
        <taxon>Agaricomycetes</taxon>
        <taxon>Agaricomycetidae</taxon>
        <taxon>Agaricales</taxon>
        <taxon>Marasmiineae</taxon>
        <taxon>Physalacriaceae</taxon>
        <taxon>Guyanagaster</taxon>
    </lineage>
</organism>
<dbReference type="AlphaFoldDB" id="A0A9P7W236"/>
<dbReference type="SUPFAM" id="SSF54695">
    <property type="entry name" value="POZ domain"/>
    <property type="match status" value="1"/>
</dbReference>
<dbReference type="Pfam" id="PF00651">
    <property type="entry name" value="BTB"/>
    <property type="match status" value="1"/>
</dbReference>
<keyword evidence="3" id="KW-1185">Reference proteome</keyword>
<dbReference type="EMBL" id="MU250524">
    <property type="protein sequence ID" value="KAG7451921.1"/>
    <property type="molecule type" value="Genomic_DNA"/>
</dbReference>
<dbReference type="InterPro" id="IPR000210">
    <property type="entry name" value="BTB/POZ_dom"/>
</dbReference>
<proteinExistence type="predicted"/>
<reference evidence="2" key="1">
    <citation type="submission" date="2020-11" db="EMBL/GenBank/DDBJ databases">
        <title>Adaptations for nitrogen fixation in a non-lichenized fungal sporocarp promotes dispersal by wood-feeding termites.</title>
        <authorList>
            <consortium name="DOE Joint Genome Institute"/>
            <person name="Koch R.A."/>
            <person name="Yoon G."/>
            <person name="Arayal U."/>
            <person name="Lail K."/>
            <person name="Amirebrahimi M."/>
            <person name="Labutti K."/>
            <person name="Lipzen A."/>
            <person name="Riley R."/>
            <person name="Barry K."/>
            <person name="Henrissat B."/>
            <person name="Grigoriev I.V."/>
            <person name="Herr J.R."/>
            <person name="Aime M.C."/>
        </authorList>
    </citation>
    <scope>NUCLEOTIDE SEQUENCE</scope>
    <source>
        <strain evidence="2">MCA 3950</strain>
    </source>
</reference>
<dbReference type="PROSITE" id="PS50097">
    <property type="entry name" value="BTB"/>
    <property type="match status" value="1"/>
</dbReference>
<sequence length="418" mass="47620">MSIIEESPIAIAEPPFNDASDLADLVIRTSDNVDFFVHRALLLFRSPSSFFRHALDGNHHTEEKDSLPVLEANEDSTTFRHVLIFCYPYNTPELTSVEQLSAVGTALDKYCMDHAFERFIQTVIASPHIKQQPLRVFAVAVAHGWKELGETAARNSLGIPLDGDVKELDGISARHLQRLLNYHKLCGEATQIQWMSWLAEEQSEILQNIPRRQRCSKSLPKVPTNDEFYSYRWLINSYLQPVKEKMLVDPRPQVAFDDGIIREAILASIRERNTDAWIKAASSHIHRLAQLLATEVDRRISELVPHASSEIDIYSKYHLPNDRHGLQFSFQSELCLCLLRGRPFDASPMTITSSASLLLHVALSDPPYLTIHCFFSMNNVIQDQVIPCQMRLTSDFGTPVYFLRVVSSMHEPVIRRSR</sequence>
<accession>A0A9P7W236</accession>
<dbReference type="InterPro" id="IPR011333">
    <property type="entry name" value="SKP1/BTB/POZ_sf"/>
</dbReference>
<gene>
    <name evidence="2" type="ORF">BT62DRAFT_999668</name>
</gene>
<evidence type="ECO:0000259" key="1">
    <source>
        <dbReference type="PROSITE" id="PS50097"/>
    </source>
</evidence>
<dbReference type="GeneID" id="66113135"/>
<dbReference type="RefSeq" id="XP_043045421.1">
    <property type="nucleotide sequence ID" value="XM_043190838.1"/>
</dbReference>
<comment type="caution">
    <text evidence="2">The sequence shown here is derived from an EMBL/GenBank/DDBJ whole genome shotgun (WGS) entry which is preliminary data.</text>
</comment>
<feature type="domain" description="BTB" evidence="1">
    <location>
        <begin position="23"/>
        <end position="87"/>
    </location>
</feature>
<protein>
    <recommendedName>
        <fullName evidence="1">BTB domain-containing protein</fullName>
    </recommendedName>
</protein>
<evidence type="ECO:0000313" key="3">
    <source>
        <dbReference type="Proteomes" id="UP000812287"/>
    </source>
</evidence>